<evidence type="ECO:0000256" key="2">
    <source>
        <dbReference type="ARBA" id="ARBA00022705"/>
    </source>
</evidence>
<dbReference type="Pfam" id="PF00772">
    <property type="entry name" value="DnaB"/>
    <property type="match status" value="1"/>
</dbReference>
<dbReference type="SUPFAM" id="SSF48024">
    <property type="entry name" value="N-terminal domain of DnaB helicase"/>
    <property type="match status" value="1"/>
</dbReference>
<dbReference type="Pfam" id="PF03796">
    <property type="entry name" value="DnaB_C"/>
    <property type="match status" value="1"/>
</dbReference>
<dbReference type="KEGG" id="vg:26795451"/>
<organism evidence="12 13">
    <name type="scientific">Mycobacterium phage Dusk</name>
    <dbReference type="NCBI Taxonomy" id="1679524"/>
    <lineage>
        <taxon>Viruses</taxon>
        <taxon>Duplodnaviria</taxon>
        <taxon>Heunggongvirae</taxon>
        <taxon>Uroviricota</taxon>
        <taxon>Caudoviricetes</taxon>
        <taxon>Kostyavirus</taxon>
        <taxon>Kostyavirus toto</taxon>
    </lineage>
</organism>
<dbReference type="InterPro" id="IPR027417">
    <property type="entry name" value="P-loop_NTPase"/>
</dbReference>
<evidence type="ECO:0000256" key="8">
    <source>
        <dbReference type="ARBA" id="ARBA00023235"/>
    </source>
</evidence>
<keyword evidence="2" id="KW-0235">DNA replication</keyword>
<dbReference type="OrthoDB" id="2382at10239"/>
<evidence type="ECO:0000256" key="4">
    <source>
        <dbReference type="ARBA" id="ARBA00022801"/>
    </source>
</evidence>
<dbReference type="EMBL" id="KT222942">
    <property type="protein sequence ID" value="AKQ08077.1"/>
    <property type="molecule type" value="Genomic_DNA"/>
</dbReference>
<keyword evidence="3" id="KW-0547">Nucleotide-binding</keyword>
<keyword evidence="7" id="KW-0238">DNA-binding</keyword>
<accession>A0A0H4TKZ1</accession>
<dbReference type="Gene3D" id="1.10.860.10">
    <property type="entry name" value="DNAb Helicase, Chain A"/>
    <property type="match status" value="1"/>
</dbReference>
<comment type="similarity">
    <text evidence="1">Belongs to the helicase family. DnaB subfamily.</text>
</comment>
<dbReference type="EC" id="5.6.2.3" evidence="9"/>
<evidence type="ECO:0000256" key="3">
    <source>
        <dbReference type="ARBA" id="ARBA00022741"/>
    </source>
</evidence>
<dbReference type="PANTHER" id="PTHR30153:SF2">
    <property type="entry name" value="REPLICATIVE DNA HELICASE"/>
    <property type="match status" value="1"/>
</dbReference>
<evidence type="ECO:0000256" key="1">
    <source>
        <dbReference type="ARBA" id="ARBA00008428"/>
    </source>
</evidence>
<dbReference type="SUPFAM" id="SSF52540">
    <property type="entry name" value="P-loop containing nucleoside triphosphate hydrolases"/>
    <property type="match status" value="1"/>
</dbReference>
<dbReference type="GeneID" id="26795451"/>
<dbReference type="InterPro" id="IPR016136">
    <property type="entry name" value="DNA_helicase_N/primase_C"/>
</dbReference>
<evidence type="ECO:0000256" key="6">
    <source>
        <dbReference type="ARBA" id="ARBA00022840"/>
    </source>
</evidence>
<evidence type="ECO:0000313" key="13">
    <source>
        <dbReference type="Proteomes" id="UP000204011"/>
    </source>
</evidence>
<evidence type="ECO:0000256" key="7">
    <source>
        <dbReference type="ARBA" id="ARBA00023125"/>
    </source>
</evidence>
<gene>
    <name evidence="12" type="ORF">SEA_DUSK_78</name>
</gene>
<dbReference type="InterPro" id="IPR007693">
    <property type="entry name" value="DNA_helicase_DnaB-like_N"/>
</dbReference>
<dbReference type="PANTHER" id="PTHR30153">
    <property type="entry name" value="REPLICATIVE DNA HELICASE DNAB"/>
    <property type="match status" value="1"/>
</dbReference>
<dbReference type="RefSeq" id="YP_009224346.1">
    <property type="nucleotide sequence ID" value="NC_029079.1"/>
</dbReference>
<dbReference type="GO" id="GO:0043139">
    <property type="term" value="F:5'-3' DNA helicase activity"/>
    <property type="evidence" value="ECO:0007669"/>
    <property type="project" value="UniProtKB-EC"/>
</dbReference>
<keyword evidence="4" id="KW-0378">Hydrolase</keyword>
<evidence type="ECO:0000259" key="11">
    <source>
        <dbReference type="PROSITE" id="PS51199"/>
    </source>
</evidence>
<dbReference type="GO" id="GO:0016787">
    <property type="term" value="F:hydrolase activity"/>
    <property type="evidence" value="ECO:0007669"/>
    <property type="project" value="UniProtKB-KW"/>
</dbReference>
<evidence type="ECO:0000313" key="12">
    <source>
        <dbReference type="EMBL" id="AKQ08077.1"/>
    </source>
</evidence>
<dbReference type="GO" id="GO:0003677">
    <property type="term" value="F:DNA binding"/>
    <property type="evidence" value="ECO:0007669"/>
    <property type="project" value="UniProtKB-KW"/>
</dbReference>
<proteinExistence type="inferred from homology"/>
<evidence type="ECO:0000256" key="9">
    <source>
        <dbReference type="ARBA" id="ARBA00044969"/>
    </source>
</evidence>
<dbReference type="GO" id="GO:0006260">
    <property type="term" value="P:DNA replication"/>
    <property type="evidence" value="ECO:0007669"/>
    <property type="project" value="UniProtKB-KW"/>
</dbReference>
<dbReference type="InterPro" id="IPR007694">
    <property type="entry name" value="DNA_helicase_DnaB-like_C"/>
</dbReference>
<keyword evidence="5 12" id="KW-0347">Helicase</keyword>
<dbReference type="GO" id="GO:0005524">
    <property type="term" value="F:ATP binding"/>
    <property type="evidence" value="ECO:0007669"/>
    <property type="project" value="UniProtKB-KW"/>
</dbReference>
<comment type="catalytic activity">
    <reaction evidence="10">
        <text>ATP + H2O = ADP + phosphate + H(+)</text>
        <dbReference type="Rhea" id="RHEA:13065"/>
        <dbReference type="ChEBI" id="CHEBI:15377"/>
        <dbReference type="ChEBI" id="CHEBI:15378"/>
        <dbReference type="ChEBI" id="CHEBI:30616"/>
        <dbReference type="ChEBI" id="CHEBI:43474"/>
        <dbReference type="ChEBI" id="CHEBI:456216"/>
        <dbReference type="EC" id="5.6.2.3"/>
    </reaction>
</comment>
<dbReference type="Proteomes" id="UP000204011">
    <property type="component" value="Segment"/>
</dbReference>
<feature type="domain" description="SF4 helicase" evidence="11">
    <location>
        <begin position="168"/>
        <end position="420"/>
    </location>
</feature>
<name>A0A0H4TKZ1_9CAUD</name>
<evidence type="ECO:0000256" key="5">
    <source>
        <dbReference type="ARBA" id="ARBA00022806"/>
    </source>
</evidence>
<keyword evidence="6" id="KW-0067">ATP-binding</keyword>
<dbReference type="PROSITE" id="PS51199">
    <property type="entry name" value="SF4_HELICASE"/>
    <property type="match status" value="1"/>
</dbReference>
<sequence length="420" mass="46039">MNEQPPQDLAAESAVLGAMLLSKNATPAVMEILKPEDFYRPNHATVYQIITDLYMAGESADVITVAAELGKQGMLNKIGAPQLLDMQQNVPSALNATTYATIVKDKARQRRLIELGDRCRQLGYTDATTSEEVDALIAQAGQFLSEVEQPTGNGLGFAQLVEKWRTWQDQPSDVIPTPWPELNRWIPGGGFSPGNLVVVGGRPGAGKSNAGLNIISKAAEDKLKSLVFSVEMDDVEVFSRLLAAGTWSPLSQIIGRSMENSTWERVEEYLDTHKDLPLEIHDDASLRVEEVVSRCRVRKPKVVMVDYAQLMENSNPKWDERANIAHISRSLKVAAKQLHMVVVLASQLNRENTKSTAKNGPAIPDLTNLAGGDSLGRDADVVLLLQKADDNIIRMHVEKNRNGRTGMIELVARGAMSRVG</sequence>
<reference evidence="12 13" key="1">
    <citation type="submission" date="2015-06" db="EMBL/GenBank/DDBJ databases">
        <authorList>
            <person name="Feeney M.S."/>
            <person name="Mageeney C.M."/>
            <person name="Perl A.L."/>
            <person name="Chen J.E."/>
            <person name="Kelley R.A."/>
            <person name="Taylor D.H."/>
            <person name="Marzillier J.Y."/>
            <person name="Kenna M.A."/>
            <person name="Ware V.C."/>
            <person name="Serrano M.G."/>
            <person name="Buck G."/>
            <person name="Lee V."/>
            <person name="Wang Y."/>
            <person name="Carvalho R."/>
            <person name="Voegtly L."/>
            <person name="Shi R."/>
            <person name="Duckworth R."/>
            <person name="Johnson A."/>
            <person name="Loviza R."/>
            <person name="Walstead R."/>
            <person name="Shah Z."/>
            <person name="Kiflezghi M."/>
            <person name="Wade K."/>
            <person name="Delesalle V.A."/>
            <person name="Bradley K.W."/>
            <person name="Asai D.J."/>
            <person name="Bowman C.A."/>
            <person name="Russell D.A."/>
            <person name="Pope W.H."/>
            <person name="Jacobs-Sera D."/>
            <person name="Hendrix R.W."/>
            <person name="Hatfull G.F."/>
        </authorList>
    </citation>
    <scope>NUCLEOTIDE SEQUENCE [LARGE SCALE GENOMIC DNA]</scope>
</reference>
<protein>
    <recommendedName>
        <fullName evidence="9">DNA 5'-3' helicase</fullName>
        <ecNumber evidence="9">5.6.2.3</ecNumber>
    </recommendedName>
</protein>
<dbReference type="InterPro" id="IPR036185">
    <property type="entry name" value="DNA_heli_DnaB-like_N_sf"/>
</dbReference>
<dbReference type="Gene3D" id="3.40.50.300">
    <property type="entry name" value="P-loop containing nucleotide triphosphate hydrolases"/>
    <property type="match status" value="1"/>
</dbReference>
<evidence type="ECO:0000256" key="10">
    <source>
        <dbReference type="ARBA" id="ARBA00048954"/>
    </source>
</evidence>
<keyword evidence="8" id="KW-0413">Isomerase</keyword>